<dbReference type="GO" id="GO:0046872">
    <property type="term" value="F:metal ion binding"/>
    <property type="evidence" value="ECO:0007669"/>
    <property type="project" value="UniProtKB-KW"/>
</dbReference>
<reference evidence="5 6" key="1">
    <citation type="submission" date="2015-12" db="EMBL/GenBank/DDBJ databases">
        <title>Haloprofundus marisrubri gen. nov., sp. nov., an extremely halophilic archaeon isolated from the Discovery deep brine-seawater interface in the Red Sea.</title>
        <authorList>
            <person name="Zhang G."/>
            <person name="Stingl U."/>
            <person name="Rashid M."/>
        </authorList>
    </citation>
    <scope>NUCLEOTIDE SEQUENCE [LARGE SCALE GENOMIC DNA]</scope>
    <source>
        <strain evidence="5 6">SB9</strain>
    </source>
</reference>
<accession>A0A0W1RCK5</accession>
<evidence type="ECO:0000256" key="3">
    <source>
        <dbReference type="ARBA" id="ARBA00022833"/>
    </source>
</evidence>
<keyword evidence="2" id="KW-0479">Metal-binding</keyword>
<organism evidence="5 6">
    <name type="scientific">Haloprofundus marisrubri</name>
    <dbReference type="NCBI Taxonomy" id="1514971"/>
    <lineage>
        <taxon>Archaea</taxon>
        <taxon>Methanobacteriati</taxon>
        <taxon>Methanobacteriota</taxon>
        <taxon>Stenosarchaea group</taxon>
        <taxon>Halobacteria</taxon>
        <taxon>Halobacteriales</taxon>
        <taxon>Haloferacaceae</taxon>
        <taxon>Haloprofundus</taxon>
    </lineage>
</organism>
<evidence type="ECO:0000313" key="5">
    <source>
        <dbReference type="EMBL" id="KTG11205.1"/>
    </source>
</evidence>
<comment type="cofactor">
    <cofactor evidence="1">
        <name>Zn(2+)</name>
        <dbReference type="ChEBI" id="CHEBI:29105"/>
    </cofactor>
</comment>
<dbReference type="RefSeq" id="WP_058580267.1">
    <property type="nucleotide sequence ID" value="NZ_LOPU01000011.1"/>
</dbReference>
<protein>
    <submittedName>
        <fullName evidence="5">6-carboxy-5,6,7,8-tetrahydropterin synthase</fullName>
    </submittedName>
</protein>
<dbReference type="STRING" id="1514971.AUR64_04555"/>
<dbReference type="InterPro" id="IPR007115">
    <property type="entry name" value="6-PTP_synth/QueD"/>
</dbReference>
<dbReference type="OrthoDB" id="6529at2157"/>
<sequence length="153" mass="16469">MTQSALGDDRETLASRAGERVLHIGRDRPIRISAGHRLLHHDGKCSRPHGHNYEISIRLVGDLTEEGWVVDKGEVTAVIDEWDHMFLLEDGDPLVDAFDAAGDADATVVLDAPPTAEVMSVVLEEKLAAALPDTVSDIAVEVSETSELCGSGF</sequence>
<proteinExistence type="predicted"/>
<keyword evidence="3" id="KW-0862">Zinc</keyword>
<keyword evidence="6" id="KW-1185">Reference proteome</keyword>
<dbReference type="PANTHER" id="PTHR12589">
    <property type="entry name" value="PYRUVOYL TETRAHYDROBIOPTERIN SYNTHASE"/>
    <property type="match status" value="1"/>
</dbReference>
<evidence type="ECO:0000313" key="6">
    <source>
        <dbReference type="Proteomes" id="UP000054387"/>
    </source>
</evidence>
<dbReference type="Pfam" id="PF01242">
    <property type="entry name" value="PTPS"/>
    <property type="match status" value="1"/>
</dbReference>
<gene>
    <name evidence="5" type="ORF">AUR64_04555</name>
</gene>
<evidence type="ECO:0000256" key="2">
    <source>
        <dbReference type="ARBA" id="ARBA00022723"/>
    </source>
</evidence>
<dbReference type="AlphaFoldDB" id="A0A0W1RCK5"/>
<comment type="caution">
    <text evidence="5">The sequence shown here is derived from an EMBL/GenBank/DDBJ whole genome shotgun (WGS) entry which is preliminary data.</text>
</comment>
<dbReference type="PANTHER" id="PTHR12589:SF7">
    <property type="entry name" value="6-PYRUVOYL TETRAHYDROBIOPTERIN SYNTHASE"/>
    <property type="match status" value="1"/>
</dbReference>
<dbReference type="Gene3D" id="3.30.479.10">
    <property type="entry name" value="6-pyruvoyl tetrahydropterin synthase/QueD"/>
    <property type="match status" value="1"/>
</dbReference>
<keyword evidence="4" id="KW-0456">Lyase</keyword>
<dbReference type="SUPFAM" id="SSF55620">
    <property type="entry name" value="Tetrahydrobiopterin biosynthesis enzymes-like"/>
    <property type="match status" value="1"/>
</dbReference>
<dbReference type="Proteomes" id="UP000054387">
    <property type="component" value="Unassembled WGS sequence"/>
</dbReference>
<dbReference type="GO" id="GO:0016829">
    <property type="term" value="F:lyase activity"/>
    <property type="evidence" value="ECO:0007669"/>
    <property type="project" value="UniProtKB-KW"/>
</dbReference>
<evidence type="ECO:0000256" key="4">
    <source>
        <dbReference type="ARBA" id="ARBA00023239"/>
    </source>
</evidence>
<name>A0A0W1RCK5_9EURY</name>
<dbReference type="InterPro" id="IPR038418">
    <property type="entry name" value="6-PTP_synth/QueD_sf"/>
</dbReference>
<evidence type="ECO:0000256" key="1">
    <source>
        <dbReference type="ARBA" id="ARBA00001947"/>
    </source>
</evidence>
<dbReference type="EMBL" id="LOPU01000011">
    <property type="protein sequence ID" value="KTG11205.1"/>
    <property type="molecule type" value="Genomic_DNA"/>
</dbReference>